<gene>
    <name evidence="1" type="ORF">Dpo_3c00330</name>
</gene>
<dbReference type="RefSeq" id="WP_006965214.1">
    <property type="nucleotide sequence ID" value="NZ_APJX01000003.1"/>
</dbReference>
<reference evidence="1 2" key="1">
    <citation type="journal article" date="2013" name="Genome Announc.">
        <title>Draft Genome Sequence of Desulfotignum phosphitoxidans DSM 13687 Strain FiPS-3.</title>
        <authorList>
            <person name="Poehlein A."/>
            <person name="Daniel R."/>
            <person name="Simeonova D.D."/>
        </authorList>
    </citation>
    <scope>NUCLEOTIDE SEQUENCE [LARGE SCALE GENOMIC DNA]</scope>
    <source>
        <strain evidence="1 2">DSM 13687</strain>
    </source>
</reference>
<dbReference type="EMBL" id="APJX01000003">
    <property type="protein sequence ID" value="EMS79891.1"/>
    <property type="molecule type" value="Genomic_DNA"/>
</dbReference>
<protein>
    <submittedName>
        <fullName evidence="1">Uncharacterized protein</fullName>
    </submittedName>
</protein>
<dbReference type="AlphaFoldDB" id="S0G667"/>
<dbReference type="Proteomes" id="UP000014216">
    <property type="component" value="Unassembled WGS sequence"/>
</dbReference>
<accession>S0G667</accession>
<sequence length="105" mass="11700">MCTISSALPSDDFKIRCPRLGHQVAFSYCRVENTGAPCFKTLDCWHGHFDVVAYFKQTLSKDEFAAAFMNQGRPKVQTLMELIQQAQARVSQNPLKADDGQGPCS</sequence>
<dbReference type="OrthoDB" id="5421967at2"/>
<name>S0G667_9BACT</name>
<keyword evidence="2" id="KW-1185">Reference proteome</keyword>
<proteinExistence type="predicted"/>
<evidence type="ECO:0000313" key="1">
    <source>
        <dbReference type="EMBL" id="EMS79891.1"/>
    </source>
</evidence>
<evidence type="ECO:0000313" key="2">
    <source>
        <dbReference type="Proteomes" id="UP000014216"/>
    </source>
</evidence>
<comment type="caution">
    <text evidence="1">The sequence shown here is derived from an EMBL/GenBank/DDBJ whole genome shotgun (WGS) entry which is preliminary data.</text>
</comment>
<organism evidence="1 2">
    <name type="scientific">Desulfotignum phosphitoxidans DSM 13687</name>
    <dbReference type="NCBI Taxonomy" id="1286635"/>
    <lineage>
        <taxon>Bacteria</taxon>
        <taxon>Pseudomonadati</taxon>
        <taxon>Thermodesulfobacteriota</taxon>
        <taxon>Desulfobacteria</taxon>
        <taxon>Desulfobacterales</taxon>
        <taxon>Desulfobacteraceae</taxon>
        <taxon>Desulfotignum</taxon>
    </lineage>
</organism>